<organism evidence="1">
    <name type="scientific">Anopheles darlingi</name>
    <name type="common">Mosquito</name>
    <dbReference type="NCBI Taxonomy" id="43151"/>
    <lineage>
        <taxon>Eukaryota</taxon>
        <taxon>Metazoa</taxon>
        <taxon>Ecdysozoa</taxon>
        <taxon>Arthropoda</taxon>
        <taxon>Hexapoda</taxon>
        <taxon>Insecta</taxon>
        <taxon>Pterygota</taxon>
        <taxon>Neoptera</taxon>
        <taxon>Endopterygota</taxon>
        <taxon>Diptera</taxon>
        <taxon>Nematocera</taxon>
        <taxon>Culicoidea</taxon>
        <taxon>Culicidae</taxon>
        <taxon>Anophelinae</taxon>
        <taxon>Anopheles</taxon>
    </lineage>
</organism>
<reference evidence="1" key="1">
    <citation type="submission" date="2018-01" db="EMBL/GenBank/DDBJ databases">
        <title>An insight into the sialome of Amazonian anophelines.</title>
        <authorList>
            <person name="Ribeiro J.M."/>
            <person name="Scarpassa V."/>
            <person name="Calvo E."/>
        </authorList>
    </citation>
    <scope>NUCLEOTIDE SEQUENCE</scope>
</reference>
<name>A0A2M4DGY9_ANODA</name>
<protein>
    <submittedName>
        <fullName evidence="1">Putative secreted protein</fullName>
    </submittedName>
</protein>
<evidence type="ECO:0000313" key="1">
    <source>
        <dbReference type="EMBL" id="MBW76844.1"/>
    </source>
</evidence>
<sequence length="66" mass="7284">MGISSFLASGVLITVSRTKNVENRCHGTLAIYLVRVLSLELEPEGGEKWMSHKGKMRIRDSGSSSY</sequence>
<dbReference type="AlphaFoldDB" id="A0A2M4DGY9"/>
<dbReference type="EMBL" id="GGFL01012666">
    <property type="protein sequence ID" value="MBW76844.1"/>
    <property type="molecule type" value="Transcribed_RNA"/>
</dbReference>
<accession>A0A2M4DGY9</accession>
<proteinExistence type="predicted"/>